<dbReference type="Proteomes" id="UP000271137">
    <property type="component" value="Unassembled WGS sequence"/>
</dbReference>
<gene>
    <name evidence="1" type="ORF">EJO66_20195</name>
</gene>
<dbReference type="RefSeq" id="WP_125965898.1">
    <property type="nucleotide sequence ID" value="NZ_RXFQ01000011.1"/>
</dbReference>
<proteinExistence type="predicted"/>
<comment type="caution">
    <text evidence="1">The sequence shown here is derived from an EMBL/GenBank/DDBJ whole genome shotgun (WGS) entry which is preliminary data.</text>
</comment>
<evidence type="ECO:0000313" key="2">
    <source>
        <dbReference type="Proteomes" id="UP000271137"/>
    </source>
</evidence>
<reference evidence="1 2" key="1">
    <citation type="submission" date="2018-12" db="EMBL/GenBank/DDBJ databases">
        <title>The genome sequences of strain 502.</title>
        <authorList>
            <person name="Gao J."/>
            <person name="Sun J."/>
        </authorList>
    </citation>
    <scope>NUCLEOTIDE SEQUENCE [LARGE SCALE GENOMIC DNA]</scope>
    <source>
        <strain evidence="1 2">502</strain>
    </source>
</reference>
<protein>
    <submittedName>
        <fullName evidence="1">Uncharacterized protein</fullName>
    </submittedName>
</protein>
<accession>A0ABY0A3Y6</accession>
<name>A0ABY0A3Y6_9BURK</name>
<organism evidence="1 2">
    <name type="scientific">Variovorax beijingensis</name>
    <dbReference type="NCBI Taxonomy" id="2496117"/>
    <lineage>
        <taxon>Bacteria</taxon>
        <taxon>Pseudomonadati</taxon>
        <taxon>Pseudomonadota</taxon>
        <taxon>Betaproteobacteria</taxon>
        <taxon>Burkholderiales</taxon>
        <taxon>Comamonadaceae</taxon>
        <taxon>Variovorax</taxon>
    </lineage>
</organism>
<sequence length="59" mass="6706">MVWTNEFARAYYEMCEGCADYDFIYELAAHLLPIGVTVDPRKVAELASIAVAFEMPDEE</sequence>
<evidence type="ECO:0000313" key="1">
    <source>
        <dbReference type="EMBL" id="RSZ33507.1"/>
    </source>
</evidence>
<dbReference type="EMBL" id="RXFQ01000011">
    <property type="protein sequence ID" value="RSZ33507.1"/>
    <property type="molecule type" value="Genomic_DNA"/>
</dbReference>
<keyword evidence="2" id="KW-1185">Reference proteome</keyword>